<reference evidence="2" key="1">
    <citation type="submission" date="2021-02" db="EMBL/GenBank/DDBJ databases">
        <authorList>
            <person name="Dougan E. K."/>
            <person name="Rhodes N."/>
            <person name="Thang M."/>
            <person name="Chan C."/>
        </authorList>
    </citation>
    <scope>NUCLEOTIDE SEQUENCE</scope>
</reference>
<keyword evidence="3" id="KW-1185">Reference proteome</keyword>
<dbReference type="AlphaFoldDB" id="A0A812S5Z3"/>
<dbReference type="EMBL" id="CAJNDS010002413">
    <property type="protein sequence ID" value="CAE7465625.1"/>
    <property type="molecule type" value="Genomic_DNA"/>
</dbReference>
<evidence type="ECO:0000256" key="1">
    <source>
        <dbReference type="SAM" id="MobiDB-lite"/>
    </source>
</evidence>
<gene>
    <name evidence="2" type="ORF">SNAT2548_LOCUS25987</name>
</gene>
<organism evidence="2 3">
    <name type="scientific">Symbiodinium natans</name>
    <dbReference type="NCBI Taxonomy" id="878477"/>
    <lineage>
        <taxon>Eukaryota</taxon>
        <taxon>Sar</taxon>
        <taxon>Alveolata</taxon>
        <taxon>Dinophyceae</taxon>
        <taxon>Suessiales</taxon>
        <taxon>Symbiodiniaceae</taxon>
        <taxon>Symbiodinium</taxon>
    </lineage>
</organism>
<dbReference type="Proteomes" id="UP000604046">
    <property type="component" value="Unassembled WGS sequence"/>
</dbReference>
<evidence type="ECO:0000313" key="2">
    <source>
        <dbReference type="EMBL" id="CAE7465625.1"/>
    </source>
</evidence>
<feature type="compositionally biased region" description="Acidic residues" evidence="1">
    <location>
        <begin position="78"/>
        <end position="87"/>
    </location>
</feature>
<proteinExistence type="predicted"/>
<accession>A0A812S5Z3</accession>
<feature type="region of interest" description="Disordered" evidence="1">
    <location>
        <begin position="58"/>
        <end position="95"/>
    </location>
</feature>
<evidence type="ECO:0000313" key="3">
    <source>
        <dbReference type="Proteomes" id="UP000604046"/>
    </source>
</evidence>
<protein>
    <submittedName>
        <fullName evidence="2">Uncharacterized protein</fullName>
    </submittedName>
</protein>
<comment type="caution">
    <text evidence="2">The sequence shown here is derived from an EMBL/GenBank/DDBJ whole genome shotgun (WGS) entry which is preliminary data.</text>
</comment>
<feature type="non-terminal residue" evidence="2">
    <location>
        <position position="1"/>
    </location>
</feature>
<sequence length="95" mass="10569">MMPALAEPGCGDANTVVYKNSYIQVIPLDTNERKGLHNAGRQRSASVPALRREMRQSVRDLADEPGMFQIDGRRIPNNEDDSWDEDASSYGSELS</sequence>
<name>A0A812S5Z3_9DINO</name>